<evidence type="ECO:0000313" key="2">
    <source>
        <dbReference type="EMBL" id="KAG0279412.1"/>
    </source>
</evidence>
<feature type="compositionally biased region" description="Low complexity" evidence="1">
    <location>
        <begin position="608"/>
        <end position="635"/>
    </location>
</feature>
<sequence>MASTTESRYQQPRYGNNQANGGGGSQGQSYVLYPDVPQVPQPTPRKKPQEHQQQRSHGDLTPQSSYSSTSSSHQNRSPVPSRGNSGSNGINIAGASPRMKQSQLSYLNSPAVFSTSPSAAPPSPISPSSPSPIEIISGHLGRTHIEEPVQDRLQFESYDQKQYQQPRKNSGNSSTQQHLQQRHQQLAQENESYGSGGLKQSGSTGSARSMGSQGGALRQSPSSGSGYSVQSQGSSGHQTPSQRQQQRAMNGELKQSGSSASAHSVASSRSNNLHPSHSTGSATSNSSSSHLRQQQSSNRGAPSSTPSPLAYDHDNDDDREHDNEDHQKQALQYQQKLQQKPPSTHGGEDDSDDSDSGSMLSYRRSISRLSMSYKRTQGGAPNISLFGPKQRAAMLQGSHSSELSSSQKMIQDQREERLRQQKQQQYNQGSNSSMASIDQYSRQDEGRPSMNRNHSGGGNQQHHHQGTPQIPDRSTSTEHMNGGNGRPRQQQQQQQHPGNGRGHPSSPNIPERQLSSQHQHQQQPRSNHDQGHGQPSQRSRPNQLNLSPNEHQQDNNMANRARSPLPAGARTPGLPTPGSTLSSNGGGNNGGGGGGVYRQNGPSGSGGFSNSSTSLPLPSSRGNNGPNNNTNNNVNLHPAHHLASGGYVRPEEAVGPSNPMPEKAEDYVRQGIEYHEVGDIAKATHFFRTAAELGDPVGMLMYGLSVRHGWGCSSNRQLAFQYLQKSAEHAVGDLKSRDSFASTAAKGELVLAIYELGICFRHGWGVDKNKKTAAYYFEIAANLGDPDAQNDLAWCYYHGVGVKKDMYKAAKYYRLAAAQGLETVGNSWIWKDKYGGMPSSPTGDM</sequence>
<feature type="compositionally biased region" description="Polar residues" evidence="1">
    <location>
        <begin position="200"/>
        <end position="211"/>
    </location>
</feature>
<dbReference type="PANTHER" id="PTHR43628">
    <property type="entry name" value="ACTIVATOR OF C KINASE PROTEIN 1-RELATED"/>
    <property type="match status" value="1"/>
</dbReference>
<feature type="compositionally biased region" description="Polar residues" evidence="1">
    <location>
        <begin position="160"/>
        <end position="175"/>
    </location>
</feature>
<dbReference type="Gene3D" id="1.25.40.10">
    <property type="entry name" value="Tetratricopeptide repeat domain"/>
    <property type="match status" value="1"/>
</dbReference>
<protein>
    <recommendedName>
        <fullName evidence="4">HCP-like protein</fullName>
    </recommendedName>
</protein>
<feature type="compositionally biased region" description="Low complexity" evidence="1">
    <location>
        <begin position="219"/>
        <end position="238"/>
    </location>
</feature>
<feature type="compositionally biased region" description="Polar residues" evidence="1">
    <location>
        <begin position="429"/>
        <end position="440"/>
    </location>
</feature>
<dbReference type="Proteomes" id="UP001194580">
    <property type="component" value="Unassembled WGS sequence"/>
</dbReference>
<feature type="compositionally biased region" description="Basic and acidic residues" evidence="1">
    <location>
        <begin position="143"/>
        <end position="154"/>
    </location>
</feature>
<feature type="compositionally biased region" description="Basic and acidic residues" evidence="1">
    <location>
        <begin position="311"/>
        <end position="328"/>
    </location>
</feature>
<organism evidence="2 3">
    <name type="scientific">Linnemannia exigua</name>
    <dbReference type="NCBI Taxonomy" id="604196"/>
    <lineage>
        <taxon>Eukaryota</taxon>
        <taxon>Fungi</taxon>
        <taxon>Fungi incertae sedis</taxon>
        <taxon>Mucoromycota</taxon>
        <taxon>Mortierellomycotina</taxon>
        <taxon>Mortierellomycetes</taxon>
        <taxon>Mortierellales</taxon>
        <taxon>Mortierellaceae</taxon>
        <taxon>Linnemannia</taxon>
    </lineage>
</organism>
<evidence type="ECO:0000313" key="3">
    <source>
        <dbReference type="Proteomes" id="UP001194580"/>
    </source>
</evidence>
<dbReference type="GO" id="GO:0032153">
    <property type="term" value="C:cell division site"/>
    <property type="evidence" value="ECO:0007669"/>
    <property type="project" value="TreeGrafter"/>
</dbReference>
<evidence type="ECO:0008006" key="4">
    <source>
        <dbReference type="Google" id="ProtNLM"/>
    </source>
</evidence>
<feature type="compositionally biased region" description="Low complexity" evidence="1">
    <location>
        <begin position="256"/>
        <end position="299"/>
    </location>
</feature>
<feature type="compositionally biased region" description="Low complexity" evidence="1">
    <location>
        <begin position="486"/>
        <end position="504"/>
    </location>
</feature>
<reference evidence="2" key="1">
    <citation type="journal article" date="2020" name="Fungal Divers.">
        <title>Resolving the Mortierellaceae phylogeny through synthesis of multi-gene phylogenetics and phylogenomics.</title>
        <authorList>
            <person name="Vandepol N."/>
            <person name="Liber J."/>
            <person name="Desiro A."/>
            <person name="Na H."/>
            <person name="Kennedy M."/>
            <person name="Barry K."/>
            <person name="Grigoriev I.V."/>
            <person name="Miller A.N."/>
            <person name="O'Donnell K."/>
            <person name="Stajich J.E."/>
            <person name="Bonito G."/>
        </authorList>
    </citation>
    <scope>NUCLEOTIDE SEQUENCE</scope>
    <source>
        <strain evidence="2">NRRL 28262</strain>
    </source>
</reference>
<feature type="compositionally biased region" description="Gly residues" evidence="1">
    <location>
        <begin position="584"/>
        <end position="596"/>
    </location>
</feature>
<proteinExistence type="predicted"/>
<dbReference type="GO" id="GO:0010972">
    <property type="term" value="P:negative regulation of G2/M transition of mitotic cell cycle"/>
    <property type="evidence" value="ECO:0007669"/>
    <property type="project" value="TreeGrafter"/>
</dbReference>
<feature type="compositionally biased region" description="Polar residues" evidence="1">
    <location>
        <begin position="239"/>
        <end position="248"/>
    </location>
</feature>
<dbReference type="AlphaFoldDB" id="A0AAD4DKK5"/>
<feature type="compositionally biased region" description="Low complexity" evidence="1">
    <location>
        <begin position="176"/>
        <end position="188"/>
    </location>
</feature>
<feature type="compositionally biased region" description="Polar residues" evidence="1">
    <location>
        <begin position="99"/>
        <end position="108"/>
    </location>
</feature>
<dbReference type="EMBL" id="JAAAIL010000126">
    <property type="protein sequence ID" value="KAG0279412.1"/>
    <property type="molecule type" value="Genomic_DNA"/>
</dbReference>
<keyword evidence="3" id="KW-1185">Reference proteome</keyword>
<feature type="region of interest" description="Disordered" evidence="1">
    <location>
        <begin position="1"/>
        <end position="641"/>
    </location>
</feature>
<feature type="compositionally biased region" description="Low complexity" evidence="1">
    <location>
        <begin position="109"/>
        <end position="118"/>
    </location>
</feature>
<dbReference type="InterPro" id="IPR052945">
    <property type="entry name" value="Mitotic_Regulator"/>
</dbReference>
<feature type="compositionally biased region" description="Low complexity" evidence="1">
    <location>
        <begin position="83"/>
        <end position="96"/>
    </location>
</feature>
<gene>
    <name evidence="2" type="ORF">BGZ95_001283</name>
</gene>
<dbReference type="PANTHER" id="PTHR43628:SF1">
    <property type="entry name" value="CHITIN SYNTHASE REGULATORY FACTOR 2-RELATED"/>
    <property type="match status" value="1"/>
</dbReference>
<name>A0AAD4DKK5_9FUNG</name>
<dbReference type="InterPro" id="IPR011990">
    <property type="entry name" value="TPR-like_helical_dom_sf"/>
</dbReference>
<feature type="compositionally biased region" description="Basic and acidic residues" evidence="1">
    <location>
        <begin position="47"/>
        <end position="58"/>
    </location>
</feature>
<feature type="compositionally biased region" description="Polar residues" evidence="1">
    <location>
        <begin position="1"/>
        <end position="14"/>
    </location>
</feature>
<feature type="compositionally biased region" description="Low complexity" evidence="1">
    <location>
        <begin position="513"/>
        <end position="523"/>
    </location>
</feature>
<dbReference type="SMART" id="SM00671">
    <property type="entry name" value="SEL1"/>
    <property type="match status" value="3"/>
</dbReference>
<accession>A0AAD4DKK5</accession>
<comment type="caution">
    <text evidence="2">The sequence shown here is derived from an EMBL/GenBank/DDBJ whole genome shotgun (WGS) entry which is preliminary data.</text>
</comment>
<dbReference type="InterPro" id="IPR006597">
    <property type="entry name" value="Sel1-like"/>
</dbReference>
<feature type="compositionally biased region" description="Pro residues" evidence="1">
    <location>
        <begin position="119"/>
        <end position="130"/>
    </location>
</feature>
<dbReference type="Pfam" id="PF08238">
    <property type="entry name" value="Sel1"/>
    <property type="match status" value="4"/>
</dbReference>
<feature type="compositionally biased region" description="Polar residues" evidence="1">
    <location>
        <begin position="533"/>
        <end position="558"/>
    </location>
</feature>
<feature type="compositionally biased region" description="Low complexity" evidence="1">
    <location>
        <begin position="329"/>
        <end position="340"/>
    </location>
</feature>
<evidence type="ECO:0000256" key="1">
    <source>
        <dbReference type="SAM" id="MobiDB-lite"/>
    </source>
</evidence>
<dbReference type="SUPFAM" id="SSF81901">
    <property type="entry name" value="HCP-like"/>
    <property type="match status" value="1"/>
</dbReference>